<dbReference type="InterPro" id="IPR001190">
    <property type="entry name" value="SRCR"/>
</dbReference>
<comment type="subcellular location">
    <subcellularLocation>
        <location evidence="1">Secreted</location>
    </subcellularLocation>
</comment>
<evidence type="ECO:0000256" key="10">
    <source>
        <dbReference type="ARBA" id="ARBA00064153"/>
    </source>
</evidence>
<sequence length="560" mass="61815">SECSPYAAHLYDAEDPTTPVRTIPGLCQDYCTQVWQNCRSIFRSLSADPELIALENNVVKFCRYLSLEDTDYCFPHLLANQNLNQNLGLVTADAEGCLQLCLVEVANGLRNPVAMVHANDGTHRFFIAEQVGLVWTYLPDGSRLEKPFLNISEAVLTSPWEGDERGFLCIVFHPKFKFNGKVYVYYSIEVGYEERIRISEFRISPTDMNALDHGSERIILEIEEPASNHNGGELLFGDDGYLYIFTGDGGMAGDPFGTFGNAQNNLLLLLCSFLNTECFRRDNLVKSCSAACAKEVTDLFCPTDDVLPIYAYPHKMGKSVTGGYVYRGCESPNLNGLYIFGDFMSGRLMSLKEDRATGEWQYSEICMGTGQTCMFPGLINNYYQYIISFAEDEAGELYFLSTGVPSATAPNGVVYKVVDTSRTAPPGKCQVEPSPVKVKSKRIPFVPKEKFIMRTPTPQPRLRTTTEAPRGGWGTVCDDGWSQPAAAVVCRQLGFPYVVRATKKAEFGEGTSLRILLDDVQCSGQEGTLLECSHAGVGTHNCSHEEDAGVVCSREEVAGG</sequence>
<evidence type="ECO:0000256" key="11">
    <source>
        <dbReference type="ARBA" id="ARBA00069168"/>
    </source>
</evidence>
<dbReference type="AlphaFoldDB" id="A0A8D2PLK0"/>
<dbReference type="Gene3D" id="3.10.250.10">
    <property type="entry name" value="SRCR-like domain"/>
    <property type="match status" value="1"/>
</dbReference>
<dbReference type="Pfam" id="PF03024">
    <property type="entry name" value="Folate_rec"/>
    <property type="match status" value="1"/>
</dbReference>
<evidence type="ECO:0000256" key="2">
    <source>
        <dbReference type="ARBA" id="ARBA00010658"/>
    </source>
</evidence>
<dbReference type="Pfam" id="PF07995">
    <property type="entry name" value="GSDH"/>
    <property type="match status" value="1"/>
</dbReference>
<feature type="domain" description="SRCR" evidence="13">
    <location>
        <begin position="470"/>
        <end position="553"/>
    </location>
</feature>
<evidence type="ECO:0000256" key="7">
    <source>
        <dbReference type="ARBA" id="ARBA00023170"/>
    </source>
</evidence>
<evidence type="ECO:0000313" key="15">
    <source>
        <dbReference type="Proteomes" id="UP000694401"/>
    </source>
</evidence>
<keyword evidence="7" id="KW-0675">Receptor</keyword>
<feature type="disulfide bond" evidence="12">
    <location>
        <begin position="522"/>
        <end position="532"/>
    </location>
</feature>
<evidence type="ECO:0000256" key="9">
    <source>
        <dbReference type="ARBA" id="ARBA00058074"/>
    </source>
</evidence>
<evidence type="ECO:0000256" key="1">
    <source>
        <dbReference type="ARBA" id="ARBA00004613"/>
    </source>
</evidence>
<evidence type="ECO:0000256" key="6">
    <source>
        <dbReference type="ARBA" id="ARBA00023157"/>
    </source>
</evidence>
<dbReference type="Ensembl" id="ENSZLMT00000016678.1">
    <property type="protein sequence ID" value="ENSZLMP00000016230.1"/>
    <property type="gene ID" value="ENSZLMG00000011287.1"/>
</dbReference>
<evidence type="ECO:0000313" key="14">
    <source>
        <dbReference type="Ensembl" id="ENSZLMP00000016230.1"/>
    </source>
</evidence>
<dbReference type="InterPro" id="IPR018143">
    <property type="entry name" value="Folate_rcpt-like"/>
</dbReference>
<dbReference type="PANTHER" id="PTHR19328:SF32">
    <property type="entry name" value="HHIP-LIKE PROTEIN 1"/>
    <property type="match status" value="1"/>
</dbReference>
<protein>
    <recommendedName>
        <fullName evidence="11">Soluble scavenger receptor cysteine-rich domain-containing protein SSC5D</fullName>
    </recommendedName>
</protein>
<dbReference type="InterPro" id="IPR011042">
    <property type="entry name" value="6-blade_b-propeller_TolB-like"/>
</dbReference>
<keyword evidence="3" id="KW-0964">Secreted</keyword>
<dbReference type="InterPro" id="IPR036772">
    <property type="entry name" value="SRCR-like_dom_sf"/>
</dbReference>
<dbReference type="SUPFAM" id="SSF56487">
    <property type="entry name" value="SRCR-like"/>
    <property type="match status" value="1"/>
</dbReference>
<keyword evidence="4" id="KW-0732">Signal</keyword>
<comment type="caution">
    <text evidence="12">Lacks conserved residue(s) required for the propagation of feature annotation.</text>
</comment>
<evidence type="ECO:0000256" key="8">
    <source>
        <dbReference type="ARBA" id="ARBA00023180"/>
    </source>
</evidence>
<dbReference type="InterPro" id="IPR011041">
    <property type="entry name" value="Quinoprot_gluc/sorb_DH_b-prop"/>
</dbReference>
<dbReference type="PANTHER" id="PTHR19328">
    <property type="entry name" value="HEDGEHOG-INTERACTING PROTEIN"/>
    <property type="match status" value="1"/>
</dbReference>
<dbReference type="Gene3D" id="2.120.10.30">
    <property type="entry name" value="TolB, C-terminal domain"/>
    <property type="match status" value="2"/>
</dbReference>
<keyword evidence="8" id="KW-0325">Glycoprotein</keyword>
<comment type="subunit">
    <text evidence="10">Interacts with LGALS1 and laminin.</text>
</comment>
<evidence type="ECO:0000256" key="4">
    <source>
        <dbReference type="ARBA" id="ARBA00022729"/>
    </source>
</evidence>
<organism evidence="14 15">
    <name type="scientific">Zosterops lateralis melanops</name>
    <dbReference type="NCBI Taxonomy" id="1220523"/>
    <lineage>
        <taxon>Eukaryota</taxon>
        <taxon>Metazoa</taxon>
        <taxon>Chordata</taxon>
        <taxon>Craniata</taxon>
        <taxon>Vertebrata</taxon>
        <taxon>Euteleostomi</taxon>
        <taxon>Archelosauria</taxon>
        <taxon>Archosauria</taxon>
        <taxon>Dinosauria</taxon>
        <taxon>Saurischia</taxon>
        <taxon>Theropoda</taxon>
        <taxon>Coelurosauria</taxon>
        <taxon>Aves</taxon>
        <taxon>Neognathae</taxon>
        <taxon>Neoaves</taxon>
        <taxon>Telluraves</taxon>
        <taxon>Australaves</taxon>
        <taxon>Passeriformes</taxon>
        <taxon>Sylvioidea</taxon>
        <taxon>Zosteropidae</taxon>
        <taxon>Zosterops</taxon>
    </lineage>
</organism>
<dbReference type="SUPFAM" id="SSF50952">
    <property type="entry name" value="Soluble quinoprotein glucose dehydrogenase"/>
    <property type="match status" value="1"/>
</dbReference>
<comment type="similarity">
    <text evidence="2">Belongs to the HHIP family.</text>
</comment>
<reference evidence="14" key="2">
    <citation type="submission" date="2025-09" db="UniProtKB">
        <authorList>
            <consortium name="Ensembl"/>
        </authorList>
    </citation>
    <scope>IDENTIFICATION</scope>
</reference>
<keyword evidence="6 12" id="KW-1015">Disulfide bond</keyword>
<name>A0A8D2PLK0_ZOSLA</name>
<dbReference type="GO" id="GO:0005576">
    <property type="term" value="C:extracellular region"/>
    <property type="evidence" value="ECO:0007669"/>
    <property type="project" value="UniProtKB-SubCell"/>
</dbReference>
<proteinExistence type="inferred from homology"/>
<dbReference type="Pfam" id="PF00530">
    <property type="entry name" value="SRCR"/>
    <property type="match status" value="1"/>
</dbReference>
<evidence type="ECO:0000256" key="12">
    <source>
        <dbReference type="PROSITE-ProRule" id="PRU00196"/>
    </source>
</evidence>
<comment type="function">
    <text evidence="9">Binds to extracellular matrix proteins. Binds to pathogen-associated molecular patterns (PAMPs) present on the cell walls of Gram-positive and Gram-negative bacteria and fungi, behaving as a pattern recognition receptor (PRR). Induces bacterial and fungal aggregation and subsequent inhibition of PAMP-induced cytokine release. Does not possess intrinsic bactericidal activity. May play a role in the innate defense and homeostasis of certain epithelial surfaces.</text>
</comment>
<reference evidence="14" key="1">
    <citation type="submission" date="2025-08" db="UniProtKB">
        <authorList>
            <consortium name="Ensembl"/>
        </authorList>
    </citation>
    <scope>IDENTIFICATION</scope>
</reference>
<dbReference type="FunFam" id="3.10.250.10:FF:000007">
    <property type="entry name" value="Soluble scavenger receptor cysteine-rich domain-containing protein SSC5D"/>
    <property type="match status" value="1"/>
</dbReference>
<dbReference type="Proteomes" id="UP000694401">
    <property type="component" value="Unassembled WGS sequence"/>
</dbReference>
<dbReference type="SMART" id="SM00202">
    <property type="entry name" value="SR"/>
    <property type="match status" value="1"/>
</dbReference>
<dbReference type="PROSITE" id="PS50287">
    <property type="entry name" value="SRCR_2"/>
    <property type="match status" value="1"/>
</dbReference>
<dbReference type="InterPro" id="IPR012938">
    <property type="entry name" value="Glc/Sorbosone_DH"/>
</dbReference>
<evidence type="ECO:0000256" key="3">
    <source>
        <dbReference type="ARBA" id="ARBA00022525"/>
    </source>
</evidence>
<evidence type="ECO:0000259" key="13">
    <source>
        <dbReference type="PROSITE" id="PS50287"/>
    </source>
</evidence>
<keyword evidence="5" id="KW-0677">Repeat</keyword>
<dbReference type="PRINTS" id="PR00258">
    <property type="entry name" value="SPERACTRCPTR"/>
</dbReference>
<evidence type="ECO:0000256" key="5">
    <source>
        <dbReference type="ARBA" id="ARBA00022737"/>
    </source>
</evidence>
<keyword evidence="15" id="KW-1185">Reference proteome</keyword>
<accession>A0A8D2PLK0</accession>
<dbReference type="GO" id="GO:0016020">
    <property type="term" value="C:membrane"/>
    <property type="evidence" value="ECO:0007669"/>
    <property type="project" value="InterPro"/>
</dbReference>